<dbReference type="GO" id="GO:0000940">
    <property type="term" value="C:outer kinetochore"/>
    <property type="evidence" value="ECO:0007669"/>
    <property type="project" value="InterPro"/>
</dbReference>
<keyword evidence="6" id="KW-0132">Cell division</keyword>
<evidence type="ECO:0000256" key="2">
    <source>
        <dbReference type="ARBA" id="ARBA00004629"/>
    </source>
</evidence>
<gene>
    <name evidence="15" type="ORF">CGI_10016780</name>
</gene>
<dbReference type="KEGG" id="crg:105318678"/>
<evidence type="ECO:0000256" key="6">
    <source>
        <dbReference type="ARBA" id="ARBA00022618"/>
    </source>
</evidence>
<dbReference type="GO" id="GO:0008017">
    <property type="term" value="F:microtubule binding"/>
    <property type="evidence" value="ECO:0007669"/>
    <property type="project" value="InterPro"/>
</dbReference>
<keyword evidence="5" id="KW-0963">Cytoplasm</keyword>
<proteinExistence type="inferred from homology"/>
<evidence type="ECO:0000256" key="4">
    <source>
        <dbReference type="ARBA" id="ARBA00022454"/>
    </source>
</evidence>
<dbReference type="Gene3D" id="6.10.250.1380">
    <property type="match status" value="1"/>
</dbReference>
<evidence type="ECO:0000256" key="7">
    <source>
        <dbReference type="ARBA" id="ARBA00022701"/>
    </source>
</evidence>
<dbReference type="InterPro" id="IPR026762">
    <property type="entry name" value="Ska2"/>
</dbReference>
<reference evidence="15" key="1">
    <citation type="journal article" date="2012" name="Nature">
        <title>The oyster genome reveals stress adaptation and complexity of shell formation.</title>
        <authorList>
            <person name="Zhang G."/>
            <person name="Fang X."/>
            <person name="Guo X."/>
            <person name="Li L."/>
            <person name="Luo R."/>
            <person name="Xu F."/>
            <person name="Yang P."/>
            <person name="Zhang L."/>
            <person name="Wang X."/>
            <person name="Qi H."/>
            <person name="Xiong Z."/>
            <person name="Que H."/>
            <person name="Xie Y."/>
            <person name="Holland P.W."/>
            <person name="Paps J."/>
            <person name="Zhu Y."/>
            <person name="Wu F."/>
            <person name="Chen Y."/>
            <person name="Wang J."/>
            <person name="Peng C."/>
            <person name="Meng J."/>
            <person name="Yang L."/>
            <person name="Liu J."/>
            <person name="Wen B."/>
            <person name="Zhang N."/>
            <person name="Huang Z."/>
            <person name="Zhu Q."/>
            <person name="Feng Y."/>
            <person name="Mount A."/>
            <person name="Hedgecock D."/>
            <person name="Xu Z."/>
            <person name="Liu Y."/>
            <person name="Domazet-Loso T."/>
            <person name="Du Y."/>
            <person name="Sun X."/>
            <person name="Zhang S."/>
            <person name="Liu B."/>
            <person name="Cheng P."/>
            <person name="Jiang X."/>
            <person name="Li J."/>
            <person name="Fan D."/>
            <person name="Wang W."/>
            <person name="Fu W."/>
            <person name="Wang T."/>
            <person name="Wang B."/>
            <person name="Zhang J."/>
            <person name="Peng Z."/>
            <person name="Li Y."/>
            <person name="Li N."/>
            <person name="Wang J."/>
            <person name="Chen M."/>
            <person name="He Y."/>
            <person name="Tan F."/>
            <person name="Song X."/>
            <person name="Zheng Q."/>
            <person name="Huang R."/>
            <person name="Yang H."/>
            <person name="Du X."/>
            <person name="Chen L."/>
            <person name="Yang M."/>
            <person name="Gaffney P.M."/>
            <person name="Wang S."/>
            <person name="Luo L."/>
            <person name="She Z."/>
            <person name="Ming Y."/>
            <person name="Huang W."/>
            <person name="Zhang S."/>
            <person name="Huang B."/>
            <person name="Zhang Y."/>
            <person name="Qu T."/>
            <person name="Ni P."/>
            <person name="Miao G."/>
            <person name="Wang J."/>
            <person name="Wang Q."/>
            <person name="Steinberg C.E."/>
            <person name="Wang H."/>
            <person name="Li N."/>
            <person name="Qian L."/>
            <person name="Zhang G."/>
            <person name="Li Y."/>
            <person name="Yang H."/>
            <person name="Liu X."/>
            <person name="Wang J."/>
            <person name="Yin Y."/>
            <person name="Wang J."/>
        </authorList>
    </citation>
    <scope>NUCLEOTIDE SEQUENCE [LARGE SCALE GENOMIC DNA]</scope>
    <source>
        <strain evidence="15">05x7-T-G4-1.051#20</strain>
    </source>
</reference>
<keyword evidence="11" id="KW-0131">Cell cycle</keyword>
<dbReference type="GO" id="GO:0051301">
    <property type="term" value="P:cell division"/>
    <property type="evidence" value="ECO:0007669"/>
    <property type="project" value="UniProtKB-KW"/>
</dbReference>
<evidence type="ECO:0000256" key="13">
    <source>
        <dbReference type="ARBA" id="ARBA00029651"/>
    </source>
</evidence>
<evidence type="ECO:0000256" key="8">
    <source>
        <dbReference type="ARBA" id="ARBA00022776"/>
    </source>
</evidence>
<name>K1PNF5_MAGGI</name>
<dbReference type="HOGENOM" id="CLU_101834_0_0_1"/>
<dbReference type="GO" id="GO:0007059">
    <property type="term" value="P:chromosome segregation"/>
    <property type="evidence" value="ECO:0007669"/>
    <property type="project" value="InterPro"/>
</dbReference>
<comment type="similarity">
    <text evidence="3">Belongs to the SKA2 family.</text>
</comment>
<sequence>MESKVEVLEAMFQKAESDLNFLSRKLDFEFDQNNEENKTNPSQMLQKIADVKKEFSSIVQEAAAIQEAQKEAVAQFQSQLMAACQLLQKIQEQGSLQSEEKPEELVKLEELLGVSFPHHQPDEAVSDVNVQQENNQSDPANTDLTFTLNAQKSNAKEEVDVKEVLSPLDLRSQSNEFIELSAEEFESVPATTRGRVKLADVNMAYRVLWRHFKEEDNSNPLGPPDMYKMGLKVSGATGEAKLKVLKSLKLCTISNKMEVKLV</sequence>
<dbReference type="Pfam" id="PF16740">
    <property type="entry name" value="SKA2"/>
    <property type="match status" value="1"/>
</dbReference>
<keyword evidence="8" id="KW-0498">Mitosis</keyword>
<evidence type="ECO:0000256" key="12">
    <source>
        <dbReference type="ARBA" id="ARBA00023328"/>
    </source>
</evidence>
<dbReference type="GO" id="GO:0000278">
    <property type="term" value="P:mitotic cell cycle"/>
    <property type="evidence" value="ECO:0007669"/>
    <property type="project" value="TreeGrafter"/>
</dbReference>
<feature type="domain" description="Ska2 N-terminal" evidence="14">
    <location>
        <begin position="3"/>
        <end position="103"/>
    </location>
</feature>
<evidence type="ECO:0000256" key="9">
    <source>
        <dbReference type="ARBA" id="ARBA00022838"/>
    </source>
</evidence>
<keyword evidence="10" id="KW-0206">Cytoskeleton</keyword>
<keyword evidence="12" id="KW-0137">Centromere</keyword>
<organism evidence="15">
    <name type="scientific">Magallana gigas</name>
    <name type="common">Pacific oyster</name>
    <name type="synonym">Crassostrea gigas</name>
    <dbReference type="NCBI Taxonomy" id="29159"/>
    <lineage>
        <taxon>Eukaryota</taxon>
        <taxon>Metazoa</taxon>
        <taxon>Spiralia</taxon>
        <taxon>Lophotrochozoa</taxon>
        <taxon>Mollusca</taxon>
        <taxon>Bivalvia</taxon>
        <taxon>Autobranchia</taxon>
        <taxon>Pteriomorphia</taxon>
        <taxon>Ostreida</taxon>
        <taxon>Ostreoidea</taxon>
        <taxon>Ostreidae</taxon>
        <taxon>Magallana</taxon>
    </lineage>
</organism>
<dbReference type="PANTHER" id="PTHR32017:SF3">
    <property type="entry name" value="SPINDLE AND KINETOCHORE-ASSOCIATED PROTEIN 2"/>
    <property type="match status" value="1"/>
</dbReference>
<evidence type="ECO:0000256" key="3">
    <source>
        <dbReference type="ARBA" id="ARBA00010684"/>
    </source>
</evidence>
<dbReference type="InterPro" id="IPR042091">
    <property type="entry name" value="Ska2_N"/>
</dbReference>
<dbReference type="AlphaFoldDB" id="K1PNF5"/>
<keyword evidence="9" id="KW-0995">Kinetochore</keyword>
<dbReference type="OrthoDB" id="193920at2759"/>
<dbReference type="PANTHER" id="PTHR32017">
    <property type="entry name" value="SPINDLE AND KINETOCHORE-ASSOCIATED PROTEIN 2"/>
    <property type="match status" value="1"/>
</dbReference>
<evidence type="ECO:0000313" key="15">
    <source>
        <dbReference type="EMBL" id="EKC18020.1"/>
    </source>
</evidence>
<dbReference type="EMBL" id="JH818713">
    <property type="protein sequence ID" value="EKC18020.1"/>
    <property type="molecule type" value="Genomic_DNA"/>
</dbReference>
<protein>
    <recommendedName>
        <fullName evidence="13">Protein FAM33A</fullName>
    </recommendedName>
</protein>
<keyword evidence="7" id="KW-0493">Microtubule</keyword>
<keyword evidence="4" id="KW-0158">Chromosome</keyword>
<dbReference type="GO" id="GO:0005876">
    <property type="term" value="C:spindle microtubule"/>
    <property type="evidence" value="ECO:0007669"/>
    <property type="project" value="InterPro"/>
</dbReference>
<dbReference type="Pfam" id="PF11362">
    <property type="entry name" value="DUF3161"/>
    <property type="match status" value="1"/>
</dbReference>
<evidence type="ECO:0000256" key="11">
    <source>
        <dbReference type="ARBA" id="ARBA00023306"/>
    </source>
</evidence>
<evidence type="ECO:0000256" key="1">
    <source>
        <dbReference type="ARBA" id="ARBA00004186"/>
    </source>
</evidence>
<evidence type="ECO:0000256" key="10">
    <source>
        <dbReference type="ARBA" id="ARBA00023212"/>
    </source>
</evidence>
<evidence type="ECO:0000256" key="5">
    <source>
        <dbReference type="ARBA" id="ARBA00022490"/>
    </source>
</evidence>
<dbReference type="InParanoid" id="K1PNF5"/>
<accession>K1PNF5</accession>
<comment type="subcellular location">
    <subcellularLocation>
        <location evidence="2">Chromosome</location>
        <location evidence="2">Centromere</location>
        <location evidence="2">Kinetochore</location>
    </subcellularLocation>
    <subcellularLocation>
        <location evidence="1">Cytoplasm</location>
        <location evidence="1">Cytoskeleton</location>
        <location evidence="1">Spindle</location>
    </subcellularLocation>
</comment>
<evidence type="ECO:0000259" key="14">
    <source>
        <dbReference type="Pfam" id="PF16740"/>
    </source>
</evidence>